<name>A0A239JUC4_9SPHN</name>
<dbReference type="AlphaFoldDB" id="A0A239JUC4"/>
<evidence type="ECO:0000313" key="2">
    <source>
        <dbReference type="Proteomes" id="UP000198339"/>
    </source>
</evidence>
<keyword evidence="2" id="KW-1185">Reference proteome</keyword>
<gene>
    <name evidence="1" type="ORF">SAMN06295955_11181</name>
</gene>
<dbReference type="EMBL" id="FZPA01000011">
    <property type="protein sequence ID" value="SNT09461.1"/>
    <property type="molecule type" value="Genomic_DNA"/>
</dbReference>
<protein>
    <submittedName>
        <fullName evidence="1">Uncharacterized protein</fullName>
    </submittedName>
</protein>
<sequence>MPLTTAQSLGWNLARTMMTVIILIETSAGYSVMPLDEFDGDPETIVCEYDPFNR</sequence>
<evidence type="ECO:0000313" key="1">
    <source>
        <dbReference type="EMBL" id="SNT09461.1"/>
    </source>
</evidence>
<proteinExistence type="predicted"/>
<reference evidence="1 2" key="1">
    <citation type="submission" date="2017-06" db="EMBL/GenBank/DDBJ databases">
        <authorList>
            <person name="Kim H.J."/>
            <person name="Triplett B.A."/>
        </authorList>
    </citation>
    <scope>NUCLEOTIDE SEQUENCE [LARGE SCALE GENOMIC DNA]</scope>
    <source>
        <strain evidence="1 2">DS15</strain>
    </source>
</reference>
<organism evidence="1 2">
    <name type="scientific">Sphingopyxis indica</name>
    <dbReference type="NCBI Taxonomy" id="436663"/>
    <lineage>
        <taxon>Bacteria</taxon>
        <taxon>Pseudomonadati</taxon>
        <taxon>Pseudomonadota</taxon>
        <taxon>Alphaproteobacteria</taxon>
        <taxon>Sphingomonadales</taxon>
        <taxon>Sphingomonadaceae</taxon>
        <taxon>Sphingopyxis</taxon>
    </lineage>
</organism>
<accession>A0A239JUC4</accession>
<dbReference type="Proteomes" id="UP000198339">
    <property type="component" value="Unassembled WGS sequence"/>
</dbReference>
<dbReference type="RefSeq" id="WP_167541738.1">
    <property type="nucleotide sequence ID" value="NZ_FZPA01000011.1"/>
</dbReference>